<evidence type="ECO:0000256" key="3">
    <source>
        <dbReference type="ARBA" id="ARBA00011738"/>
    </source>
</evidence>
<dbReference type="Pfam" id="PF16499">
    <property type="entry name" value="Melibiase_2"/>
    <property type="match status" value="1"/>
</dbReference>
<keyword evidence="13" id="KW-1185">Reference proteome</keyword>
<evidence type="ECO:0000256" key="9">
    <source>
        <dbReference type="ARBA" id="ARBA00023295"/>
    </source>
</evidence>
<keyword evidence="5" id="KW-0443">Lipid metabolism</keyword>
<dbReference type="InterPro" id="IPR000111">
    <property type="entry name" value="Glyco_hydro_27/36_CS"/>
</dbReference>
<comment type="similarity">
    <text evidence="2 10">Belongs to the glycosyl hydrolase 27 family.</text>
</comment>
<organism evidence="12 13">
    <name type="scientific">Nezara viridula</name>
    <name type="common">Southern green stink bug</name>
    <name type="synonym">Cimex viridulus</name>
    <dbReference type="NCBI Taxonomy" id="85310"/>
    <lineage>
        <taxon>Eukaryota</taxon>
        <taxon>Metazoa</taxon>
        <taxon>Ecdysozoa</taxon>
        <taxon>Arthropoda</taxon>
        <taxon>Hexapoda</taxon>
        <taxon>Insecta</taxon>
        <taxon>Pterygota</taxon>
        <taxon>Neoptera</taxon>
        <taxon>Paraneoptera</taxon>
        <taxon>Hemiptera</taxon>
        <taxon>Heteroptera</taxon>
        <taxon>Panheteroptera</taxon>
        <taxon>Pentatomomorpha</taxon>
        <taxon>Pentatomoidea</taxon>
        <taxon>Pentatomidae</taxon>
        <taxon>Pentatominae</taxon>
        <taxon>Nezara</taxon>
    </lineage>
</organism>
<reference evidence="12" key="1">
    <citation type="submission" date="2022-01" db="EMBL/GenBank/DDBJ databases">
        <authorList>
            <person name="King R."/>
        </authorList>
    </citation>
    <scope>NUCLEOTIDE SEQUENCE</scope>
</reference>
<dbReference type="PROSITE" id="PS00512">
    <property type="entry name" value="ALPHA_GALACTOSIDASE"/>
    <property type="match status" value="1"/>
</dbReference>
<evidence type="ECO:0000256" key="8">
    <source>
        <dbReference type="ARBA" id="ARBA00023228"/>
    </source>
</evidence>
<dbReference type="GO" id="GO:0004557">
    <property type="term" value="F:alpha-galactosidase activity"/>
    <property type="evidence" value="ECO:0007669"/>
    <property type="project" value="TreeGrafter"/>
</dbReference>
<dbReference type="PANTHER" id="PTHR11452:SF66">
    <property type="entry name" value="ALPHA-GALACTOSIDASE"/>
    <property type="match status" value="1"/>
</dbReference>
<accession>A0A9P0E3X6</accession>
<keyword evidence="9 10" id="KW-0326">Glycosidase</keyword>
<dbReference type="Gene3D" id="3.20.20.70">
    <property type="entry name" value="Aldolase class I"/>
    <property type="match status" value="1"/>
</dbReference>
<dbReference type="PANTHER" id="PTHR11452">
    <property type="entry name" value="ALPHA-GALACTOSIDASE/ALPHA-N-ACETYLGALACTOSAMINIDASE"/>
    <property type="match status" value="1"/>
</dbReference>
<evidence type="ECO:0000313" key="12">
    <source>
        <dbReference type="EMBL" id="CAH1393444.1"/>
    </source>
</evidence>
<evidence type="ECO:0000259" key="11">
    <source>
        <dbReference type="Pfam" id="PF17450"/>
    </source>
</evidence>
<dbReference type="GO" id="GO:0009311">
    <property type="term" value="P:oligosaccharide metabolic process"/>
    <property type="evidence" value="ECO:0007669"/>
    <property type="project" value="TreeGrafter"/>
</dbReference>
<dbReference type="InterPro" id="IPR013780">
    <property type="entry name" value="Glyco_hydro_b"/>
</dbReference>
<dbReference type="CDD" id="cd14792">
    <property type="entry name" value="GH27"/>
    <property type="match status" value="1"/>
</dbReference>
<keyword evidence="4 10" id="KW-0378">Hydrolase</keyword>
<proteinExistence type="inferred from homology"/>
<dbReference type="OrthoDB" id="5795902at2759"/>
<comment type="subunit">
    <text evidence="3 10">Homodimer.</text>
</comment>
<evidence type="ECO:0000256" key="10">
    <source>
        <dbReference type="RuleBase" id="RU361168"/>
    </source>
</evidence>
<name>A0A9P0E3X6_NEZVI</name>
<dbReference type="Proteomes" id="UP001152798">
    <property type="component" value="Chromosome 2"/>
</dbReference>
<evidence type="ECO:0000256" key="6">
    <source>
        <dbReference type="ARBA" id="ARBA00023157"/>
    </source>
</evidence>
<dbReference type="Gene3D" id="2.60.40.1180">
    <property type="entry name" value="Golgi alpha-mannosidase II"/>
    <property type="match status" value="1"/>
</dbReference>
<dbReference type="GO" id="GO:0016020">
    <property type="term" value="C:membrane"/>
    <property type="evidence" value="ECO:0007669"/>
    <property type="project" value="GOC"/>
</dbReference>
<dbReference type="GO" id="GO:0005764">
    <property type="term" value="C:lysosome"/>
    <property type="evidence" value="ECO:0007669"/>
    <property type="project" value="UniProtKB-SubCell"/>
</dbReference>
<dbReference type="EMBL" id="OV725078">
    <property type="protein sequence ID" value="CAH1393444.1"/>
    <property type="molecule type" value="Genomic_DNA"/>
</dbReference>
<dbReference type="InterPro" id="IPR013785">
    <property type="entry name" value="Aldolase_TIM"/>
</dbReference>
<keyword evidence="8" id="KW-0458">Lysosome</keyword>
<evidence type="ECO:0000256" key="2">
    <source>
        <dbReference type="ARBA" id="ARBA00009743"/>
    </source>
</evidence>
<dbReference type="SUPFAM" id="SSF51011">
    <property type="entry name" value="Glycosyl hydrolase domain"/>
    <property type="match status" value="1"/>
</dbReference>
<dbReference type="GO" id="GO:0019377">
    <property type="term" value="P:glycolipid catabolic process"/>
    <property type="evidence" value="ECO:0007669"/>
    <property type="project" value="UniProtKB-ARBA"/>
</dbReference>
<keyword evidence="6 10" id="KW-1015">Disulfide bond</keyword>
<dbReference type="PRINTS" id="PR00740">
    <property type="entry name" value="GLHYDRLASE27"/>
</dbReference>
<evidence type="ECO:0000256" key="5">
    <source>
        <dbReference type="ARBA" id="ARBA00023098"/>
    </source>
</evidence>
<evidence type="ECO:0000256" key="1">
    <source>
        <dbReference type="ARBA" id="ARBA00004371"/>
    </source>
</evidence>
<dbReference type="Pfam" id="PF17450">
    <property type="entry name" value="Melibiase_2_C"/>
    <property type="match status" value="1"/>
</dbReference>
<dbReference type="InterPro" id="IPR002241">
    <property type="entry name" value="Glyco_hydro_27"/>
</dbReference>
<dbReference type="EC" id="3.2.1.-" evidence="10"/>
<keyword evidence="7" id="KW-0325">Glycoprotein</keyword>
<gene>
    <name evidence="12" type="ORF">NEZAVI_LOCUS4117</name>
</gene>
<dbReference type="AlphaFoldDB" id="A0A9P0E3X6"/>
<dbReference type="GO" id="GO:0016139">
    <property type="term" value="P:glycoside catabolic process"/>
    <property type="evidence" value="ECO:0007669"/>
    <property type="project" value="TreeGrafter"/>
</dbReference>
<comment type="subcellular location">
    <subcellularLocation>
        <location evidence="1">Lysosome</location>
    </subcellularLocation>
</comment>
<evidence type="ECO:0000313" key="13">
    <source>
        <dbReference type="Proteomes" id="UP001152798"/>
    </source>
</evidence>
<evidence type="ECO:0000256" key="4">
    <source>
        <dbReference type="ARBA" id="ARBA00022801"/>
    </source>
</evidence>
<dbReference type="SUPFAM" id="SSF51445">
    <property type="entry name" value="(Trans)glycosidases"/>
    <property type="match status" value="1"/>
</dbReference>
<dbReference type="InterPro" id="IPR017853">
    <property type="entry name" value="GH"/>
</dbReference>
<dbReference type="FunFam" id="3.20.20.70:FF:000070">
    <property type="entry name" value="Alpha-galactosidase"/>
    <property type="match status" value="1"/>
</dbReference>
<protein>
    <recommendedName>
        <fullName evidence="10">Alpha-galactosidase</fullName>
        <ecNumber evidence="10">3.2.1.-</ecNumber>
    </recommendedName>
</protein>
<feature type="domain" description="Alpha galactosidase A C-terminal" evidence="11">
    <location>
        <begin position="329"/>
        <end position="418"/>
    </location>
</feature>
<evidence type="ECO:0000256" key="7">
    <source>
        <dbReference type="ARBA" id="ARBA00023180"/>
    </source>
</evidence>
<dbReference type="InterPro" id="IPR035373">
    <property type="entry name" value="Melibiase/NAGA_C"/>
</dbReference>
<sequence>MFVLSLKKMFHCLNYTYRNSMLLMIFFLWLEVGYSLDNGLALTPPMGWMSWQRYRCTTDCNKFPDECISDKLIRKIATAMADEGYLEAGYEYIVIDDCWLEKERNASGYLQPDRKRFPYGMEALSKFIHSKGLKFGIYENYGTKTCAGYPGIIDNVKQDINMFADWEIDYIKVDGCYYSGYDYAKGYEEVKNRLNQTGRPVVFSCSYPAYQDESSVPTDFSVLAENCNLWRNYNDIDDSWQSVTTILDYFALKQEHIAKFAGPGHWNDPDMLLIGNYGLSYDQSKVQMALWAILAAPLLMSNDLTNIRPEHKEILLNHNIIKVNQDSLGIQGLRVYRENKIEVWTRKIMPVVSGEFSYAIAFYSRRTDGMPFLFQVELKRLGLNNPEGYILKDLYLDRNLDGIYFPSNNVTAKVNPTGVVFLKATPQ</sequence>